<dbReference type="EMBL" id="BTSY01000002">
    <property type="protein sequence ID" value="GMT15137.1"/>
    <property type="molecule type" value="Genomic_DNA"/>
</dbReference>
<accession>A0AAV5V8M4</accession>
<organism evidence="1 2">
    <name type="scientific">Pristionchus fissidentatus</name>
    <dbReference type="NCBI Taxonomy" id="1538716"/>
    <lineage>
        <taxon>Eukaryota</taxon>
        <taxon>Metazoa</taxon>
        <taxon>Ecdysozoa</taxon>
        <taxon>Nematoda</taxon>
        <taxon>Chromadorea</taxon>
        <taxon>Rhabditida</taxon>
        <taxon>Rhabditina</taxon>
        <taxon>Diplogasteromorpha</taxon>
        <taxon>Diplogasteroidea</taxon>
        <taxon>Neodiplogasteridae</taxon>
        <taxon>Pristionchus</taxon>
    </lineage>
</organism>
<keyword evidence="2" id="KW-1185">Reference proteome</keyword>
<dbReference type="Proteomes" id="UP001432322">
    <property type="component" value="Unassembled WGS sequence"/>
</dbReference>
<reference evidence="1" key="1">
    <citation type="submission" date="2023-10" db="EMBL/GenBank/DDBJ databases">
        <title>Genome assembly of Pristionchus species.</title>
        <authorList>
            <person name="Yoshida K."/>
            <person name="Sommer R.J."/>
        </authorList>
    </citation>
    <scope>NUCLEOTIDE SEQUENCE</scope>
    <source>
        <strain evidence="1">RS5133</strain>
    </source>
</reference>
<sequence length="66" mass="7034">SPNIGMCWLFAMASASMPTITCIDIIVVSPSPTALFTKSFPLPKNEPIIMSDPITKVGVITSPIQN</sequence>
<comment type="caution">
    <text evidence="1">The sequence shown here is derived from an EMBL/GenBank/DDBJ whole genome shotgun (WGS) entry which is preliminary data.</text>
</comment>
<protein>
    <submittedName>
        <fullName evidence="1">Uncharacterized protein</fullName>
    </submittedName>
</protein>
<name>A0AAV5V8M4_9BILA</name>
<proteinExistence type="predicted"/>
<evidence type="ECO:0000313" key="1">
    <source>
        <dbReference type="EMBL" id="GMT15137.1"/>
    </source>
</evidence>
<dbReference type="AlphaFoldDB" id="A0AAV5V8M4"/>
<gene>
    <name evidence="1" type="ORF">PFISCL1PPCAC_6434</name>
</gene>
<feature type="non-terminal residue" evidence="1">
    <location>
        <position position="1"/>
    </location>
</feature>
<evidence type="ECO:0000313" key="2">
    <source>
        <dbReference type="Proteomes" id="UP001432322"/>
    </source>
</evidence>